<sequence>MCRSAIICLMLLASCGRDPPALALLDLSDCPGWTGGTPTSERTFARAAAAEQAGRLCANSKLAAVRSVAEQE</sequence>
<keyword evidence="1" id="KW-0732">Signal</keyword>
<reference evidence="2 3" key="2">
    <citation type="submission" date="2019-01" db="EMBL/GenBank/DDBJ databases">
        <authorList>
            <person name="Li Y."/>
        </authorList>
    </citation>
    <scope>NUCLEOTIDE SEQUENCE [LARGE SCALE GENOMIC DNA]</scope>
    <source>
        <strain evidence="2 3">SK2B-1</strain>
    </source>
</reference>
<proteinExistence type="predicted"/>
<gene>
    <name evidence="2" type="ORF">D2T30_15595</name>
</gene>
<name>A0A443JE11_9RHOB</name>
<feature type="chain" id="PRO_5019091022" evidence="1">
    <location>
        <begin position="24"/>
        <end position="72"/>
    </location>
</feature>
<dbReference type="AlphaFoldDB" id="A0A443JE11"/>
<evidence type="ECO:0000313" key="2">
    <source>
        <dbReference type="EMBL" id="RWR18785.1"/>
    </source>
</evidence>
<evidence type="ECO:0000256" key="1">
    <source>
        <dbReference type="SAM" id="SignalP"/>
    </source>
</evidence>
<dbReference type="Proteomes" id="UP000284476">
    <property type="component" value="Unassembled WGS sequence"/>
</dbReference>
<accession>A0A443JE11</accession>
<evidence type="ECO:0000313" key="3">
    <source>
        <dbReference type="Proteomes" id="UP000284476"/>
    </source>
</evidence>
<reference evidence="2 3" key="1">
    <citation type="submission" date="2019-01" db="EMBL/GenBank/DDBJ databases">
        <title>Sinorhodobacter populi sp. nov. isolated from the symptomatic bark tissue of Populus euramericana canker.</title>
        <authorList>
            <person name="Xu G."/>
        </authorList>
    </citation>
    <scope>NUCLEOTIDE SEQUENCE [LARGE SCALE GENOMIC DNA]</scope>
    <source>
        <strain evidence="2 3">SK2B-1</strain>
    </source>
</reference>
<organism evidence="2 3">
    <name type="scientific">Paenirhodobacter populi</name>
    <dbReference type="NCBI Taxonomy" id="2306993"/>
    <lineage>
        <taxon>Bacteria</taxon>
        <taxon>Pseudomonadati</taxon>
        <taxon>Pseudomonadota</taxon>
        <taxon>Alphaproteobacteria</taxon>
        <taxon>Rhodobacterales</taxon>
        <taxon>Rhodobacter group</taxon>
        <taxon>Paenirhodobacter</taxon>
    </lineage>
</organism>
<comment type="caution">
    <text evidence="2">The sequence shown here is derived from an EMBL/GenBank/DDBJ whole genome shotgun (WGS) entry which is preliminary data.</text>
</comment>
<dbReference type="PROSITE" id="PS51257">
    <property type="entry name" value="PROKAR_LIPOPROTEIN"/>
    <property type="match status" value="1"/>
</dbReference>
<protein>
    <submittedName>
        <fullName evidence="2">Uncharacterized protein</fullName>
    </submittedName>
</protein>
<dbReference type="EMBL" id="SAUZ01000018">
    <property type="protein sequence ID" value="RWR18785.1"/>
    <property type="molecule type" value="Genomic_DNA"/>
</dbReference>
<feature type="signal peptide" evidence="1">
    <location>
        <begin position="1"/>
        <end position="23"/>
    </location>
</feature>